<dbReference type="RefSeq" id="WP_345678976.1">
    <property type="nucleotide sequence ID" value="NZ_BAABHS010000026.1"/>
</dbReference>
<dbReference type="CDD" id="cd16917">
    <property type="entry name" value="HATPase_UhpB-NarQ-NarX-like"/>
    <property type="match status" value="1"/>
</dbReference>
<keyword evidence="6 13" id="KW-0418">Kinase</keyword>
<keyword evidence="9" id="KW-1133">Transmembrane helix</keyword>
<dbReference type="InterPro" id="IPR003594">
    <property type="entry name" value="HATPase_dom"/>
</dbReference>
<evidence type="ECO:0000256" key="2">
    <source>
        <dbReference type="ARBA" id="ARBA00012438"/>
    </source>
</evidence>
<name>A0ABP9I068_9ACTN</name>
<evidence type="ECO:0000256" key="9">
    <source>
        <dbReference type="SAM" id="Phobius"/>
    </source>
</evidence>
<dbReference type="GO" id="GO:0016301">
    <property type="term" value="F:kinase activity"/>
    <property type="evidence" value="ECO:0007669"/>
    <property type="project" value="UniProtKB-KW"/>
</dbReference>
<dbReference type="Pfam" id="PF07730">
    <property type="entry name" value="HisKA_3"/>
    <property type="match status" value="1"/>
</dbReference>
<dbReference type="SUPFAM" id="SSF55874">
    <property type="entry name" value="ATPase domain of HSP90 chaperone/DNA topoisomerase II/histidine kinase"/>
    <property type="match status" value="1"/>
</dbReference>
<sequence>MSTAGTTVPGRALRAPVPRPGFWRAPFSARTWGESIYLMLNLFVGILGFVFVVVFVVLGIGLTPLFLLGLPLIAAVVLACRGWGAMERGRARALLDEDVARPERFRQKTPGAWGWIKSGLADGTGWRAALYLFLMLPWSILTFTAVVTLWSATLATISYPATQPLFRSADQPGAMLWGDGPKQPGDDFYLTGPLWVTATFAVGVLLLFLTPQVIRGIAWVDRVMVRGLLGPAFLSQQVQDLTESRGAAVDTAASDMRRIERDLHDGAQARLVSLAMDLGLAKEKMSDDPESAQRMVVEAHNEVKLALRELRDLARGIHPAVLTDRGLDAALSAVAAKCTVPVAVGVDLPTRPSAPVEQAAYYCVSELLTNVSKHSGATRASVAVHAERDRLVAVVEDDGRGGADPAHGTGLAGLTERVRGVGGTLKVVSPKGGPTRVTVTLPM</sequence>
<dbReference type="Pfam" id="PF13796">
    <property type="entry name" value="Sensor"/>
    <property type="match status" value="1"/>
</dbReference>
<dbReference type="PANTHER" id="PTHR24421:SF10">
    <property type="entry name" value="NITRATE_NITRITE SENSOR PROTEIN NARQ"/>
    <property type="match status" value="1"/>
</dbReference>
<feature type="transmembrane region" description="Helical" evidence="9">
    <location>
        <begin position="188"/>
        <end position="209"/>
    </location>
</feature>
<evidence type="ECO:0000256" key="1">
    <source>
        <dbReference type="ARBA" id="ARBA00000085"/>
    </source>
</evidence>
<evidence type="ECO:0000313" key="14">
    <source>
        <dbReference type="Proteomes" id="UP001500466"/>
    </source>
</evidence>
<evidence type="ECO:0000259" key="11">
    <source>
        <dbReference type="Pfam" id="PF07730"/>
    </source>
</evidence>
<evidence type="ECO:0000313" key="13">
    <source>
        <dbReference type="EMBL" id="GAA4983215.1"/>
    </source>
</evidence>
<feature type="domain" description="Histidine kinase/HSP90-like ATPase" evidence="10">
    <location>
        <begin position="358"/>
        <end position="443"/>
    </location>
</feature>
<dbReference type="PANTHER" id="PTHR24421">
    <property type="entry name" value="NITRATE/NITRITE SENSOR PROTEIN NARX-RELATED"/>
    <property type="match status" value="1"/>
</dbReference>
<dbReference type="Pfam" id="PF02518">
    <property type="entry name" value="HATPase_c"/>
    <property type="match status" value="1"/>
</dbReference>
<keyword evidence="4" id="KW-0808">Transferase</keyword>
<keyword evidence="3" id="KW-0597">Phosphoprotein</keyword>
<feature type="transmembrane region" description="Helical" evidence="9">
    <location>
        <begin position="36"/>
        <end position="60"/>
    </location>
</feature>
<keyword evidence="9" id="KW-0812">Transmembrane</keyword>
<dbReference type="EC" id="2.7.13.3" evidence="2"/>
<evidence type="ECO:0000256" key="7">
    <source>
        <dbReference type="ARBA" id="ARBA00022840"/>
    </source>
</evidence>
<accession>A0ABP9I068</accession>
<keyword evidence="9" id="KW-0472">Membrane</keyword>
<dbReference type="InterPro" id="IPR036890">
    <property type="entry name" value="HATPase_C_sf"/>
</dbReference>
<reference evidence="14" key="1">
    <citation type="journal article" date="2019" name="Int. J. Syst. Evol. Microbiol.">
        <title>The Global Catalogue of Microorganisms (GCM) 10K type strain sequencing project: providing services to taxonomists for standard genome sequencing and annotation.</title>
        <authorList>
            <consortium name="The Broad Institute Genomics Platform"/>
            <consortium name="The Broad Institute Genome Sequencing Center for Infectious Disease"/>
            <person name="Wu L."/>
            <person name="Ma J."/>
        </authorList>
    </citation>
    <scope>NUCLEOTIDE SEQUENCE [LARGE SCALE GENOMIC DNA]</scope>
    <source>
        <strain evidence="14">JCM 17986</strain>
    </source>
</reference>
<keyword evidence="8" id="KW-0902">Two-component regulatory system</keyword>
<evidence type="ECO:0000256" key="8">
    <source>
        <dbReference type="ARBA" id="ARBA00023012"/>
    </source>
</evidence>
<evidence type="ECO:0000256" key="4">
    <source>
        <dbReference type="ARBA" id="ARBA00022679"/>
    </source>
</evidence>
<dbReference type="Proteomes" id="UP001500466">
    <property type="component" value="Unassembled WGS sequence"/>
</dbReference>
<feature type="transmembrane region" description="Helical" evidence="9">
    <location>
        <begin position="128"/>
        <end position="150"/>
    </location>
</feature>
<proteinExistence type="predicted"/>
<comment type="caution">
    <text evidence="13">The sequence shown here is derived from an EMBL/GenBank/DDBJ whole genome shotgun (WGS) entry which is preliminary data.</text>
</comment>
<dbReference type="Gene3D" id="3.30.565.10">
    <property type="entry name" value="Histidine kinase-like ATPase, C-terminal domain"/>
    <property type="match status" value="1"/>
</dbReference>
<dbReference type="EMBL" id="BAABHS010000026">
    <property type="protein sequence ID" value="GAA4983215.1"/>
    <property type="molecule type" value="Genomic_DNA"/>
</dbReference>
<evidence type="ECO:0000259" key="12">
    <source>
        <dbReference type="Pfam" id="PF13796"/>
    </source>
</evidence>
<evidence type="ECO:0000256" key="5">
    <source>
        <dbReference type="ARBA" id="ARBA00022741"/>
    </source>
</evidence>
<protein>
    <recommendedName>
        <fullName evidence="2">histidine kinase</fullName>
        <ecNumber evidence="2">2.7.13.3</ecNumber>
    </recommendedName>
</protein>
<dbReference type="InterPro" id="IPR025828">
    <property type="entry name" value="Put_sensor_dom"/>
</dbReference>
<evidence type="ECO:0000256" key="3">
    <source>
        <dbReference type="ARBA" id="ARBA00022553"/>
    </source>
</evidence>
<dbReference type="InterPro" id="IPR011712">
    <property type="entry name" value="Sig_transdc_His_kin_sub3_dim/P"/>
</dbReference>
<keyword evidence="5" id="KW-0547">Nucleotide-binding</keyword>
<evidence type="ECO:0000259" key="10">
    <source>
        <dbReference type="Pfam" id="PF02518"/>
    </source>
</evidence>
<evidence type="ECO:0000256" key="6">
    <source>
        <dbReference type="ARBA" id="ARBA00022777"/>
    </source>
</evidence>
<feature type="domain" description="Putative sensor" evidence="12">
    <location>
        <begin position="37"/>
        <end position="229"/>
    </location>
</feature>
<organism evidence="13 14">
    <name type="scientific">Yinghuangia aomiensis</name>
    <dbReference type="NCBI Taxonomy" id="676205"/>
    <lineage>
        <taxon>Bacteria</taxon>
        <taxon>Bacillati</taxon>
        <taxon>Actinomycetota</taxon>
        <taxon>Actinomycetes</taxon>
        <taxon>Kitasatosporales</taxon>
        <taxon>Streptomycetaceae</taxon>
        <taxon>Yinghuangia</taxon>
    </lineage>
</organism>
<comment type="catalytic activity">
    <reaction evidence="1">
        <text>ATP + protein L-histidine = ADP + protein N-phospho-L-histidine.</text>
        <dbReference type="EC" id="2.7.13.3"/>
    </reaction>
</comment>
<dbReference type="InterPro" id="IPR050482">
    <property type="entry name" value="Sensor_HK_TwoCompSys"/>
</dbReference>
<keyword evidence="14" id="KW-1185">Reference proteome</keyword>
<feature type="domain" description="Signal transduction histidine kinase subgroup 3 dimerisation and phosphoacceptor" evidence="11">
    <location>
        <begin position="257"/>
        <end position="322"/>
    </location>
</feature>
<gene>
    <name evidence="13" type="ORF">GCM10023205_61200</name>
</gene>
<dbReference type="Gene3D" id="1.20.5.1930">
    <property type="match status" value="1"/>
</dbReference>
<feature type="transmembrane region" description="Helical" evidence="9">
    <location>
        <begin position="66"/>
        <end position="84"/>
    </location>
</feature>
<keyword evidence="7" id="KW-0067">ATP-binding</keyword>